<dbReference type="AlphaFoldDB" id="A0A2W4XNW2"/>
<dbReference type="InterPro" id="IPR038637">
    <property type="entry name" value="NPCBM_sf"/>
</dbReference>
<protein>
    <submittedName>
        <fullName evidence="2">Uncharacterized protein</fullName>
    </submittedName>
</protein>
<evidence type="ECO:0000313" key="3">
    <source>
        <dbReference type="Proteomes" id="UP000249794"/>
    </source>
</evidence>
<feature type="region of interest" description="Disordered" evidence="1">
    <location>
        <begin position="46"/>
        <end position="101"/>
    </location>
</feature>
<dbReference type="Proteomes" id="UP000249794">
    <property type="component" value="Unassembled WGS sequence"/>
</dbReference>
<reference evidence="2 3" key="2">
    <citation type="submission" date="2018-06" db="EMBL/GenBank/DDBJ databases">
        <title>Metagenomic assembly of (sub)arctic Cyanobacteria and their associated microbiome from non-axenic cultures.</title>
        <authorList>
            <person name="Baurain D."/>
        </authorList>
    </citation>
    <scope>NUCLEOTIDE SEQUENCE [LARGE SCALE GENOMIC DNA]</scope>
    <source>
        <strain evidence="2">ULC027bin1</strain>
    </source>
</reference>
<name>A0A2W4XNW2_9CYAN</name>
<proteinExistence type="predicted"/>
<dbReference type="EMBL" id="QBMP01000082">
    <property type="protein sequence ID" value="PZO56059.1"/>
    <property type="molecule type" value="Genomic_DNA"/>
</dbReference>
<dbReference type="SUPFAM" id="SSF49785">
    <property type="entry name" value="Galactose-binding domain-like"/>
    <property type="match status" value="1"/>
</dbReference>
<dbReference type="InterPro" id="IPR008979">
    <property type="entry name" value="Galactose-bd-like_sf"/>
</dbReference>
<feature type="compositionally biased region" description="Polar residues" evidence="1">
    <location>
        <begin position="85"/>
        <end position="101"/>
    </location>
</feature>
<accession>A0A2W4XNW2</accession>
<dbReference type="Gene3D" id="2.60.120.1060">
    <property type="entry name" value="NPCBM/NEW2 domain"/>
    <property type="match status" value="1"/>
</dbReference>
<gene>
    <name evidence="2" type="ORF">DCF15_09575</name>
</gene>
<reference evidence="3" key="1">
    <citation type="submission" date="2018-04" db="EMBL/GenBank/DDBJ databases">
        <authorList>
            <person name="Cornet L."/>
        </authorList>
    </citation>
    <scope>NUCLEOTIDE SEQUENCE [LARGE SCALE GENOMIC DNA]</scope>
</reference>
<sequence length="270" mass="29086">MFLGALLGVSLSAGISFLYLLVSQDTINVKDGKVAFSKPINTTTVSAATDSSVTGNGNETVIGEDSGNDIENSGDDSQVTRDPSDSFNPENSPSIVGDNNSITIVPNRDLPGFDEADYLSTPPSNLSKYSKVSDFQPDSLIQSASDIGKIKFEKTEIVILGKPYNSFFNVNRYVNESRFVFKLDGTQKAALLQFGLPDLPSGSTSNGLYTVKISADGKTLWAGECRRSQGNQIISVPLDISEKQTLTLEVTSNGKNESNLFFTEARILKD</sequence>
<evidence type="ECO:0000256" key="1">
    <source>
        <dbReference type="SAM" id="MobiDB-lite"/>
    </source>
</evidence>
<comment type="caution">
    <text evidence="2">The sequence shown here is derived from an EMBL/GenBank/DDBJ whole genome shotgun (WGS) entry which is preliminary data.</text>
</comment>
<organism evidence="2 3">
    <name type="scientific">Phormidesmis priestleyi</name>
    <dbReference type="NCBI Taxonomy" id="268141"/>
    <lineage>
        <taxon>Bacteria</taxon>
        <taxon>Bacillati</taxon>
        <taxon>Cyanobacteriota</taxon>
        <taxon>Cyanophyceae</taxon>
        <taxon>Leptolyngbyales</taxon>
        <taxon>Leptolyngbyaceae</taxon>
        <taxon>Phormidesmis</taxon>
    </lineage>
</organism>
<evidence type="ECO:0000313" key="2">
    <source>
        <dbReference type="EMBL" id="PZO56059.1"/>
    </source>
</evidence>